<dbReference type="SUPFAM" id="SSF53720">
    <property type="entry name" value="ALDH-like"/>
    <property type="match status" value="1"/>
</dbReference>
<evidence type="ECO:0000256" key="1">
    <source>
        <dbReference type="ARBA" id="ARBA00023002"/>
    </source>
</evidence>
<keyword evidence="1" id="KW-0560">Oxidoreductase</keyword>
<dbReference type="InterPro" id="IPR016162">
    <property type="entry name" value="Ald_DH_N"/>
</dbReference>
<dbReference type="Proteomes" id="UP000583929">
    <property type="component" value="Unassembled WGS sequence"/>
</dbReference>
<dbReference type="InterPro" id="IPR016161">
    <property type="entry name" value="Ald_DH/histidinol_DH"/>
</dbReference>
<evidence type="ECO:0000313" key="5">
    <source>
        <dbReference type="Proteomes" id="UP000583929"/>
    </source>
</evidence>
<sequence length="99" mass="11474">MAIDGVEEKMMKEEVFDSTTASFLLKELKQSFASGKTRSYEWRVSQLKSILKFVNDHEQDVVDALRYDLSKPEFESVIYEVLTQLLESVISKPEFELGF</sequence>
<keyword evidence="5" id="KW-1185">Reference proteome</keyword>
<dbReference type="PANTHER" id="PTHR43570:SF16">
    <property type="entry name" value="ALDEHYDE DEHYDROGENASE TYPE III, ISOFORM Q"/>
    <property type="match status" value="1"/>
</dbReference>
<dbReference type="Gene3D" id="3.40.605.10">
    <property type="entry name" value="Aldehyde Dehydrogenase, Chain A, domain 1"/>
    <property type="match status" value="1"/>
</dbReference>
<accession>A0A7J6FAG8</accession>
<dbReference type="GO" id="GO:0006081">
    <property type="term" value="P:aldehyde metabolic process"/>
    <property type="evidence" value="ECO:0007669"/>
    <property type="project" value="InterPro"/>
</dbReference>
<dbReference type="PANTHER" id="PTHR43570">
    <property type="entry name" value="ALDEHYDE DEHYDROGENASE"/>
    <property type="match status" value="1"/>
</dbReference>
<protein>
    <recommendedName>
        <fullName evidence="6">Aldehyde dehydrogenase</fullName>
    </recommendedName>
</protein>
<evidence type="ECO:0000313" key="4">
    <source>
        <dbReference type="Proteomes" id="UP000525078"/>
    </source>
</evidence>
<organism evidence="3 5">
    <name type="scientific">Cannabis sativa</name>
    <name type="common">Hemp</name>
    <name type="synonym">Marijuana</name>
    <dbReference type="NCBI Taxonomy" id="3483"/>
    <lineage>
        <taxon>Eukaryota</taxon>
        <taxon>Viridiplantae</taxon>
        <taxon>Streptophyta</taxon>
        <taxon>Embryophyta</taxon>
        <taxon>Tracheophyta</taxon>
        <taxon>Spermatophyta</taxon>
        <taxon>Magnoliopsida</taxon>
        <taxon>eudicotyledons</taxon>
        <taxon>Gunneridae</taxon>
        <taxon>Pentapetalae</taxon>
        <taxon>rosids</taxon>
        <taxon>fabids</taxon>
        <taxon>Rosales</taxon>
        <taxon>Cannabaceae</taxon>
        <taxon>Cannabis</taxon>
    </lineage>
</organism>
<name>A0A7J6FAG8_CANSA</name>
<dbReference type="GO" id="GO:0004029">
    <property type="term" value="F:aldehyde dehydrogenase (NAD+) activity"/>
    <property type="evidence" value="ECO:0007669"/>
    <property type="project" value="TreeGrafter"/>
</dbReference>
<evidence type="ECO:0000313" key="2">
    <source>
        <dbReference type="EMBL" id="KAF4359433.1"/>
    </source>
</evidence>
<gene>
    <name evidence="2" type="ORF">F8388_001477</name>
    <name evidence="3" type="ORF">G4B88_022053</name>
</gene>
<proteinExistence type="predicted"/>
<dbReference type="EMBL" id="JAATIQ010000253">
    <property type="protein sequence ID" value="KAF4366760.1"/>
    <property type="molecule type" value="Genomic_DNA"/>
</dbReference>
<dbReference type="InterPro" id="IPR012394">
    <property type="entry name" value="Aldehyde_DH_NAD(P)"/>
</dbReference>
<evidence type="ECO:0000313" key="3">
    <source>
        <dbReference type="EMBL" id="KAF4366760.1"/>
    </source>
</evidence>
<dbReference type="GO" id="GO:0005737">
    <property type="term" value="C:cytoplasm"/>
    <property type="evidence" value="ECO:0007669"/>
    <property type="project" value="TreeGrafter"/>
</dbReference>
<dbReference type="Proteomes" id="UP000525078">
    <property type="component" value="Unassembled WGS sequence"/>
</dbReference>
<comment type="caution">
    <text evidence="3">The sequence shown here is derived from an EMBL/GenBank/DDBJ whole genome shotgun (WGS) entry which is preliminary data.</text>
</comment>
<dbReference type="AlphaFoldDB" id="A0A7J6FAG8"/>
<evidence type="ECO:0008006" key="6">
    <source>
        <dbReference type="Google" id="ProtNLM"/>
    </source>
</evidence>
<dbReference type="EMBL" id="JAATIP010000215">
    <property type="protein sequence ID" value="KAF4359433.1"/>
    <property type="molecule type" value="Genomic_DNA"/>
</dbReference>
<reference evidence="4 5" key="1">
    <citation type="journal article" date="2020" name="bioRxiv">
        <title>Sequence and annotation of 42 cannabis genomes reveals extensive copy number variation in cannabinoid synthesis and pathogen resistance genes.</title>
        <authorList>
            <person name="Mckernan K.J."/>
            <person name="Helbert Y."/>
            <person name="Kane L.T."/>
            <person name="Ebling H."/>
            <person name="Zhang L."/>
            <person name="Liu B."/>
            <person name="Eaton Z."/>
            <person name="Mclaughlin S."/>
            <person name="Kingan S."/>
            <person name="Baybayan P."/>
            <person name="Concepcion G."/>
            <person name="Jordan M."/>
            <person name="Riva A."/>
            <person name="Barbazuk W."/>
            <person name="Harkins T."/>
        </authorList>
    </citation>
    <scope>NUCLEOTIDE SEQUENCE [LARGE SCALE GENOMIC DNA]</scope>
    <source>
        <strain evidence="4 5">cv. Jamaican Lion 4</strain>
        <strain evidence="3">Father</strain>
        <strain evidence="2">Mother</strain>
        <tissue evidence="3">Leaf</tissue>
    </source>
</reference>